<gene>
    <name evidence="1" type="ORF">V5O48_015122</name>
</gene>
<comment type="caution">
    <text evidence="1">The sequence shown here is derived from an EMBL/GenBank/DDBJ whole genome shotgun (WGS) entry which is preliminary data.</text>
</comment>
<dbReference type="EMBL" id="JBAHYK010001744">
    <property type="protein sequence ID" value="KAL0566879.1"/>
    <property type="molecule type" value="Genomic_DNA"/>
</dbReference>
<reference evidence="1 2" key="1">
    <citation type="submission" date="2024-02" db="EMBL/GenBank/DDBJ databases">
        <title>A draft genome for the cacao thread blight pathogen Marasmius crinis-equi.</title>
        <authorList>
            <person name="Cohen S.P."/>
            <person name="Baruah I.K."/>
            <person name="Amoako-Attah I."/>
            <person name="Bukari Y."/>
            <person name="Meinhardt L.W."/>
            <person name="Bailey B.A."/>
        </authorList>
    </citation>
    <scope>NUCLEOTIDE SEQUENCE [LARGE SCALE GENOMIC DNA]</scope>
    <source>
        <strain evidence="1 2">GH-76</strain>
    </source>
</reference>
<protein>
    <submittedName>
        <fullName evidence="1">Uncharacterized protein</fullName>
    </submittedName>
</protein>
<keyword evidence="2" id="KW-1185">Reference proteome</keyword>
<organism evidence="1 2">
    <name type="scientific">Marasmius crinis-equi</name>
    <dbReference type="NCBI Taxonomy" id="585013"/>
    <lineage>
        <taxon>Eukaryota</taxon>
        <taxon>Fungi</taxon>
        <taxon>Dikarya</taxon>
        <taxon>Basidiomycota</taxon>
        <taxon>Agaricomycotina</taxon>
        <taxon>Agaricomycetes</taxon>
        <taxon>Agaricomycetidae</taxon>
        <taxon>Agaricales</taxon>
        <taxon>Marasmiineae</taxon>
        <taxon>Marasmiaceae</taxon>
        <taxon>Marasmius</taxon>
    </lineage>
</organism>
<sequence>MSGDPTFNGFAGNQYNYYHSLGRPISHYITADSEEEEAEYAQFADIKRSNFLPQENIHHDYKYWHDLGQVACERMLKKGTVRTERGMESQCIAVLYSGDKVKEAWKRDFQQVSGIPSVEMVHVVAINRTKIPFPVLEGGTSLYLAPLEYRK</sequence>
<evidence type="ECO:0000313" key="2">
    <source>
        <dbReference type="Proteomes" id="UP001465976"/>
    </source>
</evidence>
<evidence type="ECO:0000313" key="1">
    <source>
        <dbReference type="EMBL" id="KAL0566879.1"/>
    </source>
</evidence>
<proteinExistence type="predicted"/>
<accession>A0ABR3EVG6</accession>
<dbReference type="Proteomes" id="UP001465976">
    <property type="component" value="Unassembled WGS sequence"/>
</dbReference>
<name>A0ABR3EVG6_9AGAR</name>